<accession>A0ABN9WNQ5</accession>
<reference evidence="2" key="1">
    <citation type="submission" date="2023-10" db="EMBL/GenBank/DDBJ databases">
        <authorList>
            <person name="Chen Y."/>
            <person name="Shah S."/>
            <person name="Dougan E. K."/>
            <person name="Thang M."/>
            <person name="Chan C."/>
        </authorList>
    </citation>
    <scope>NUCLEOTIDE SEQUENCE [LARGE SCALE GENOMIC DNA]</scope>
</reference>
<dbReference type="EMBL" id="CAUYUJ010019056">
    <property type="protein sequence ID" value="CAK0888292.1"/>
    <property type="molecule type" value="Genomic_DNA"/>
</dbReference>
<proteinExistence type="predicted"/>
<dbReference type="Pfam" id="PF20716">
    <property type="entry name" value="ATPTG10"/>
    <property type="match status" value="1"/>
</dbReference>
<name>A0ABN9WNQ5_9DINO</name>
<feature type="domain" description="ATPTG10-like" evidence="1">
    <location>
        <begin position="13"/>
        <end position="110"/>
    </location>
</feature>
<dbReference type="InterPro" id="IPR049262">
    <property type="entry name" value="ATPTG10-like_dom"/>
</dbReference>
<protein>
    <recommendedName>
        <fullName evidence="1">ATPTG10-like domain-containing protein</fullName>
    </recommendedName>
</protein>
<sequence>MAQALAGQDPKAVQSLISDLKMLAAYETAADWREPKAMESAFQAVSWDDAAVAKAVPDYLASTGAERAKVDYAFNALVPRPPQDIDGKQAAIHTWLKARLFTYNKAFPFQFGPYKS</sequence>
<organism evidence="2 3">
    <name type="scientific">Prorocentrum cordatum</name>
    <dbReference type="NCBI Taxonomy" id="2364126"/>
    <lineage>
        <taxon>Eukaryota</taxon>
        <taxon>Sar</taxon>
        <taxon>Alveolata</taxon>
        <taxon>Dinophyceae</taxon>
        <taxon>Prorocentrales</taxon>
        <taxon>Prorocentraceae</taxon>
        <taxon>Prorocentrum</taxon>
    </lineage>
</organism>
<evidence type="ECO:0000313" key="2">
    <source>
        <dbReference type="EMBL" id="CAK0888292.1"/>
    </source>
</evidence>
<gene>
    <name evidence="2" type="ORF">PCOR1329_LOCUS69107</name>
</gene>
<comment type="caution">
    <text evidence="2">The sequence shown here is derived from an EMBL/GenBank/DDBJ whole genome shotgun (WGS) entry which is preliminary data.</text>
</comment>
<dbReference type="Proteomes" id="UP001189429">
    <property type="component" value="Unassembled WGS sequence"/>
</dbReference>
<keyword evidence="3" id="KW-1185">Reference proteome</keyword>
<evidence type="ECO:0000259" key="1">
    <source>
        <dbReference type="Pfam" id="PF20716"/>
    </source>
</evidence>
<evidence type="ECO:0000313" key="3">
    <source>
        <dbReference type="Proteomes" id="UP001189429"/>
    </source>
</evidence>